<dbReference type="GO" id="GO:0005634">
    <property type="term" value="C:nucleus"/>
    <property type="evidence" value="ECO:0007669"/>
    <property type="project" value="UniProtKB-SubCell"/>
</dbReference>
<feature type="domain" description="Restriction of telomere capping protein 4 C-terminal" evidence="9">
    <location>
        <begin position="487"/>
        <end position="634"/>
    </location>
</feature>
<feature type="compositionally biased region" description="Polar residues" evidence="8">
    <location>
        <begin position="937"/>
        <end position="954"/>
    </location>
</feature>
<proteinExistence type="inferred from homology"/>
<dbReference type="InterPro" id="IPR039024">
    <property type="entry name" value="RTC4"/>
</dbReference>
<feature type="compositionally biased region" description="Polar residues" evidence="8">
    <location>
        <begin position="883"/>
        <end position="898"/>
    </location>
</feature>
<dbReference type="SMART" id="SM01312">
    <property type="entry name" value="RTC4"/>
    <property type="match status" value="1"/>
</dbReference>
<dbReference type="HOGENOM" id="CLU_009550_0_0_1"/>
<accession>A0A0C3GBZ4</accession>
<feature type="compositionally biased region" description="Acidic residues" evidence="8">
    <location>
        <begin position="494"/>
        <end position="506"/>
    </location>
</feature>
<feature type="compositionally biased region" description="Basic and acidic residues" evidence="8">
    <location>
        <begin position="679"/>
        <end position="695"/>
    </location>
</feature>
<feature type="compositionally biased region" description="Polar residues" evidence="8">
    <location>
        <begin position="142"/>
        <end position="174"/>
    </location>
</feature>
<evidence type="ECO:0000256" key="1">
    <source>
        <dbReference type="ARBA" id="ARBA00002738"/>
    </source>
</evidence>
<name>A0A0C3GBZ4_PILCF</name>
<feature type="compositionally biased region" description="Basic residues" evidence="8">
    <location>
        <begin position="131"/>
        <end position="140"/>
    </location>
</feature>
<evidence type="ECO:0000313" key="11">
    <source>
        <dbReference type="Proteomes" id="UP000054166"/>
    </source>
</evidence>
<feature type="compositionally biased region" description="Basic residues" evidence="8">
    <location>
        <begin position="699"/>
        <end position="711"/>
    </location>
</feature>
<sequence>MGKLSQNGTTLFDDKSYRLRTRPLSQPQPQPQPSKREQLAQVPGRGQGFDDIGSSFGSKKPKRAPTRVRTDSGSLDEIDILPSTHSSDDAKRVHKAKAASKSKGKEKAKVADEEGVVINGKFLPYHEDHKPKSKLPKINKIKNPTSTDNTDTPSQPKSNYASRPTTFLGSSSNPIRIAVEPKSKPNSKVLAAASSRTRPLHDRSPNRPSQATTSRPLPRPAYRGAKNASSPDLDEPTKAKGKGKMRKFPMDGVSPVADKRVEKSSSFPCISPLASPKHKRQQFPNLSPLSSPAKAKIVDSDAEKDDEDDELGMDSGDDILTRGAPRPFPMSTQMLQSIQRTKKRLSGGVGENGTRGNGRTDDEDEDVFMAPLNYADISQFEDSLFLDPSIDPSTLCPYCDEPLPQTPTPHLVGLLESTLKKSYPDPRPTNPQGRKAPLAAFIAVCQRHRFESVKLPEAERKKWPLVIKFEEVRRRVERMKDSLEAIILDKDENGWDSDSDEDGTDEEKEKGPRGKSVFWKEIVKEVKKKGSRAVVGVSGQFASFEKTQPGYYGELGSVIIHQTLYGLFPPSSFDPTLIAPLTPPEFIQRILVPEAAVGLILEDRRLNPQNEKHKEKAVKILRESAAYGVAMFPDADTNVGASGKGRKDEEDWVMGVGDEIVRERARMRRKELEEEERAEEMRIKNETERVKREGGGNKMQKRKENKLKEKHKSNEQEVVEISESSDAGRPKPKPRKVQRATNPIKTNEVGHASDTSQATNGRTTTVRKKTGGSSKSRQKSADINLCSSTSDDTTGRALRRETKGKRKATESEASADSMNLVYPSSDDMSVDGSDTLVYPSPPPPLAQPLKANNSIVSLLSEDEETPRSKKVPPKSSRAKAPISNASSGAPSNTKSSFPLQIARNRQFEARHATEEGGWKRHISPLQPSGIDDDGNASDDSCSSIRDYLNTPSQRQKNEHSWLLSQSSTTSTGST</sequence>
<organism evidence="10 11">
    <name type="scientific">Piloderma croceum (strain F 1598)</name>
    <dbReference type="NCBI Taxonomy" id="765440"/>
    <lineage>
        <taxon>Eukaryota</taxon>
        <taxon>Fungi</taxon>
        <taxon>Dikarya</taxon>
        <taxon>Basidiomycota</taxon>
        <taxon>Agaricomycotina</taxon>
        <taxon>Agaricomycetes</taxon>
        <taxon>Agaricomycetidae</taxon>
        <taxon>Atheliales</taxon>
        <taxon>Atheliaceae</taxon>
        <taxon>Piloderma</taxon>
    </lineage>
</organism>
<dbReference type="InterPro" id="IPR028094">
    <property type="entry name" value="RTC4_C"/>
</dbReference>
<evidence type="ECO:0000259" key="9">
    <source>
        <dbReference type="SMART" id="SM01312"/>
    </source>
</evidence>
<dbReference type="PANTHER" id="PTHR41391">
    <property type="entry name" value="RESTRICTION OF TELOMERE CAPPING PROTEIN 4"/>
    <property type="match status" value="1"/>
</dbReference>
<gene>
    <name evidence="10" type="ORF">PILCRDRAFT_814082</name>
</gene>
<comment type="subcellular location">
    <subcellularLocation>
        <location evidence="3">Cytoplasm</location>
    </subcellularLocation>
    <subcellularLocation>
        <location evidence="2">Nucleus</location>
    </subcellularLocation>
</comment>
<protein>
    <recommendedName>
        <fullName evidence="5">Restriction of telomere capping protein 4</fullName>
    </recommendedName>
</protein>
<feature type="compositionally biased region" description="Low complexity" evidence="8">
    <location>
        <begin position="964"/>
        <end position="974"/>
    </location>
</feature>
<keyword evidence="7" id="KW-0539">Nucleus</keyword>
<feature type="compositionally biased region" description="Polar residues" evidence="8">
    <location>
        <begin position="330"/>
        <end position="339"/>
    </location>
</feature>
<evidence type="ECO:0000256" key="7">
    <source>
        <dbReference type="ARBA" id="ARBA00023242"/>
    </source>
</evidence>
<feature type="compositionally biased region" description="Polar residues" evidence="8">
    <location>
        <begin position="206"/>
        <end position="215"/>
    </location>
</feature>
<feature type="region of interest" description="Disordered" evidence="8">
    <location>
        <begin position="1"/>
        <end position="364"/>
    </location>
</feature>
<evidence type="ECO:0000256" key="2">
    <source>
        <dbReference type="ARBA" id="ARBA00004123"/>
    </source>
</evidence>
<dbReference type="GO" id="GO:0005737">
    <property type="term" value="C:cytoplasm"/>
    <property type="evidence" value="ECO:0007669"/>
    <property type="project" value="UniProtKB-SubCell"/>
</dbReference>
<evidence type="ECO:0000256" key="5">
    <source>
        <dbReference type="ARBA" id="ARBA00015162"/>
    </source>
</evidence>
<feature type="compositionally biased region" description="Acidic residues" evidence="8">
    <location>
        <begin position="302"/>
        <end position="317"/>
    </location>
</feature>
<feature type="region of interest" description="Disordered" evidence="8">
    <location>
        <begin position="492"/>
        <end position="513"/>
    </location>
</feature>
<reference evidence="11" key="2">
    <citation type="submission" date="2015-01" db="EMBL/GenBank/DDBJ databases">
        <title>Evolutionary Origins and Diversification of the Mycorrhizal Mutualists.</title>
        <authorList>
            <consortium name="DOE Joint Genome Institute"/>
            <consortium name="Mycorrhizal Genomics Consortium"/>
            <person name="Kohler A."/>
            <person name="Kuo A."/>
            <person name="Nagy L.G."/>
            <person name="Floudas D."/>
            <person name="Copeland A."/>
            <person name="Barry K.W."/>
            <person name="Cichocki N."/>
            <person name="Veneault-Fourrey C."/>
            <person name="LaButti K."/>
            <person name="Lindquist E.A."/>
            <person name="Lipzen A."/>
            <person name="Lundell T."/>
            <person name="Morin E."/>
            <person name="Murat C."/>
            <person name="Riley R."/>
            <person name="Ohm R."/>
            <person name="Sun H."/>
            <person name="Tunlid A."/>
            <person name="Henrissat B."/>
            <person name="Grigoriev I.V."/>
            <person name="Hibbett D.S."/>
            <person name="Martin F."/>
        </authorList>
    </citation>
    <scope>NUCLEOTIDE SEQUENCE [LARGE SCALE GENOMIC DNA]</scope>
    <source>
        <strain evidence="11">F 1598</strain>
    </source>
</reference>
<evidence type="ECO:0000313" key="10">
    <source>
        <dbReference type="EMBL" id="KIM88166.1"/>
    </source>
</evidence>
<dbReference type="InParanoid" id="A0A0C3GBZ4"/>
<feature type="compositionally biased region" description="Basic residues" evidence="8">
    <location>
        <begin position="92"/>
        <end position="102"/>
    </location>
</feature>
<feature type="compositionally biased region" description="Basic and acidic residues" evidence="8">
    <location>
        <begin position="103"/>
        <end position="112"/>
    </location>
</feature>
<dbReference type="OrthoDB" id="128308at2759"/>
<comment type="function">
    <text evidence="1">May be involved in a process influencing telomere capping.</text>
</comment>
<evidence type="ECO:0000256" key="8">
    <source>
        <dbReference type="SAM" id="MobiDB-lite"/>
    </source>
</evidence>
<feature type="compositionally biased region" description="Polar residues" evidence="8">
    <location>
        <begin position="1"/>
        <end position="10"/>
    </location>
</feature>
<dbReference type="PANTHER" id="PTHR41391:SF1">
    <property type="entry name" value="RESTRICTION OF TELOMERE CAPPING PROTEIN 4"/>
    <property type="match status" value="1"/>
</dbReference>
<dbReference type="Proteomes" id="UP000054166">
    <property type="component" value="Unassembled WGS sequence"/>
</dbReference>
<feature type="compositionally biased region" description="Gly residues" evidence="8">
    <location>
        <begin position="347"/>
        <end position="356"/>
    </location>
</feature>
<dbReference type="AlphaFoldDB" id="A0A0C3GBZ4"/>
<dbReference type="STRING" id="765440.A0A0C3GBZ4"/>
<comment type="similarity">
    <text evidence="4">Belongs to the RTC4 family.</text>
</comment>
<dbReference type="EMBL" id="KN832977">
    <property type="protein sequence ID" value="KIM88166.1"/>
    <property type="molecule type" value="Genomic_DNA"/>
</dbReference>
<dbReference type="Pfam" id="PF14474">
    <property type="entry name" value="RTC4"/>
    <property type="match status" value="1"/>
</dbReference>
<evidence type="ECO:0000256" key="3">
    <source>
        <dbReference type="ARBA" id="ARBA00004496"/>
    </source>
</evidence>
<feature type="compositionally biased region" description="Basic and acidic residues" evidence="8">
    <location>
        <begin position="905"/>
        <end position="918"/>
    </location>
</feature>
<evidence type="ECO:0000256" key="4">
    <source>
        <dbReference type="ARBA" id="ARBA00009461"/>
    </source>
</evidence>
<keyword evidence="11" id="KW-1185">Reference proteome</keyword>
<evidence type="ECO:0000256" key="6">
    <source>
        <dbReference type="ARBA" id="ARBA00022490"/>
    </source>
</evidence>
<feature type="region of interest" description="Disordered" evidence="8">
    <location>
        <begin position="667"/>
        <end position="974"/>
    </location>
</feature>
<keyword evidence="6" id="KW-0963">Cytoplasm</keyword>
<reference evidence="10 11" key="1">
    <citation type="submission" date="2014-04" db="EMBL/GenBank/DDBJ databases">
        <authorList>
            <consortium name="DOE Joint Genome Institute"/>
            <person name="Kuo A."/>
            <person name="Tarkka M."/>
            <person name="Buscot F."/>
            <person name="Kohler A."/>
            <person name="Nagy L.G."/>
            <person name="Floudas D."/>
            <person name="Copeland A."/>
            <person name="Barry K.W."/>
            <person name="Cichocki N."/>
            <person name="Veneault-Fourrey C."/>
            <person name="LaButti K."/>
            <person name="Lindquist E.A."/>
            <person name="Lipzen A."/>
            <person name="Lundell T."/>
            <person name="Morin E."/>
            <person name="Murat C."/>
            <person name="Sun H."/>
            <person name="Tunlid A."/>
            <person name="Henrissat B."/>
            <person name="Grigoriev I.V."/>
            <person name="Hibbett D.S."/>
            <person name="Martin F."/>
            <person name="Nordberg H.P."/>
            <person name="Cantor M.N."/>
            <person name="Hua S.X."/>
        </authorList>
    </citation>
    <scope>NUCLEOTIDE SEQUENCE [LARGE SCALE GENOMIC DNA]</scope>
    <source>
        <strain evidence="10 11">F 1598</strain>
    </source>
</reference>